<dbReference type="Proteomes" id="UP001147733">
    <property type="component" value="Unassembled WGS sequence"/>
</dbReference>
<evidence type="ECO:0000259" key="2">
    <source>
        <dbReference type="Pfam" id="PF07110"/>
    </source>
</evidence>
<feature type="domain" description="EthD" evidence="2">
    <location>
        <begin position="20"/>
        <end position="115"/>
    </location>
</feature>
<dbReference type="GeneID" id="81383227"/>
<dbReference type="GO" id="GO:0016491">
    <property type="term" value="F:oxidoreductase activity"/>
    <property type="evidence" value="ECO:0007669"/>
    <property type="project" value="InterPro"/>
</dbReference>
<protein>
    <submittedName>
        <fullName evidence="3">Dimeric alpha-beta barrel</fullName>
    </submittedName>
</protein>
<proteinExistence type="inferred from homology"/>
<dbReference type="SUPFAM" id="SSF54909">
    <property type="entry name" value="Dimeric alpha+beta barrel"/>
    <property type="match status" value="1"/>
</dbReference>
<dbReference type="RefSeq" id="XP_056500874.1">
    <property type="nucleotide sequence ID" value="XM_056644060.1"/>
</dbReference>
<dbReference type="Pfam" id="PF07110">
    <property type="entry name" value="EthD"/>
    <property type="match status" value="1"/>
</dbReference>
<reference evidence="3" key="2">
    <citation type="journal article" date="2023" name="IMA Fungus">
        <title>Comparative genomic study of the Penicillium genus elucidates a diverse pangenome and 15 lateral gene transfer events.</title>
        <authorList>
            <person name="Petersen C."/>
            <person name="Sorensen T."/>
            <person name="Nielsen M.R."/>
            <person name="Sondergaard T.E."/>
            <person name="Sorensen J.L."/>
            <person name="Fitzpatrick D.A."/>
            <person name="Frisvad J.C."/>
            <person name="Nielsen K.L."/>
        </authorList>
    </citation>
    <scope>NUCLEOTIDE SEQUENCE</scope>
    <source>
        <strain evidence="3">IBT 23319</strain>
    </source>
</reference>
<evidence type="ECO:0000313" key="3">
    <source>
        <dbReference type="EMBL" id="KAJ5233374.1"/>
    </source>
</evidence>
<keyword evidence="4" id="KW-1185">Reference proteome</keyword>
<dbReference type="InterPro" id="IPR011008">
    <property type="entry name" value="Dimeric_a/b-barrel"/>
</dbReference>
<accession>A0A9W9P0P2</accession>
<sequence length="151" mass="17200">MSAATETPPVKFTITHHRQPQHTHEAFIDWIVKEHLPLAIPVFRKYGVIDYSLFVTPPSLNEGLKQEIGSFRPTWDFAECDCFIEYILPSAEIIKNIMSDPEWQVAIKDQDKWVDVPRALVSIGYSTTYFQRGKSLIHGEIVESPVGKGNT</sequence>
<evidence type="ECO:0000313" key="4">
    <source>
        <dbReference type="Proteomes" id="UP001147733"/>
    </source>
</evidence>
<name>A0A9W9P0P2_PENCI</name>
<organism evidence="3 4">
    <name type="scientific">Penicillium citrinum</name>
    <dbReference type="NCBI Taxonomy" id="5077"/>
    <lineage>
        <taxon>Eukaryota</taxon>
        <taxon>Fungi</taxon>
        <taxon>Dikarya</taxon>
        <taxon>Ascomycota</taxon>
        <taxon>Pezizomycotina</taxon>
        <taxon>Eurotiomycetes</taxon>
        <taxon>Eurotiomycetidae</taxon>
        <taxon>Eurotiales</taxon>
        <taxon>Aspergillaceae</taxon>
        <taxon>Penicillium</taxon>
    </lineage>
</organism>
<gene>
    <name evidence="3" type="ORF">N7469_005140</name>
</gene>
<dbReference type="InterPro" id="IPR009799">
    <property type="entry name" value="EthD_dom"/>
</dbReference>
<dbReference type="AlphaFoldDB" id="A0A9W9P0P2"/>
<dbReference type="Gene3D" id="3.30.70.100">
    <property type="match status" value="1"/>
</dbReference>
<dbReference type="OrthoDB" id="3183782at2759"/>
<dbReference type="EMBL" id="JAPQKT010000004">
    <property type="protein sequence ID" value="KAJ5233374.1"/>
    <property type="molecule type" value="Genomic_DNA"/>
</dbReference>
<comment type="similarity">
    <text evidence="1">Belongs to the tpcK family.</text>
</comment>
<comment type="caution">
    <text evidence="3">The sequence shown here is derived from an EMBL/GenBank/DDBJ whole genome shotgun (WGS) entry which is preliminary data.</text>
</comment>
<reference evidence="3" key="1">
    <citation type="submission" date="2022-11" db="EMBL/GenBank/DDBJ databases">
        <authorList>
            <person name="Petersen C."/>
        </authorList>
    </citation>
    <scope>NUCLEOTIDE SEQUENCE</scope>
    <source>
        <strain evidence="3">IBT 23319</strain>
    </source>
</reference>
<evidence type="ECO:0000256" key="1">
    <source>
        <dbReference type="ARBA" id="ARBA00005986"/>
    </source>
</evidence>